<gene>
    <name evidence="2" type="ORF">CVLEPA_LOCUS12867</name>
</gene>
<feature type="signal peptide" evidence="1">
    <location>
        <begin position="1"/>
        <end position="27"/>
    </location>
</feature>
<dbReference type="Proteomes" id="UP001642483">
    <property type="component" value="Unassembled WGS sequence"/>
</dbReference>
<proteinExistence type="predicted"/>
<dbReference type="EMBL" id="CAWYQH010000090">
    <property type="protein sequence ID" value="CAK8682183.1"/>
    <property type="molecule type" value="Genomic_DNA"/>
</dbReference>
<evidence type="ECO:0000313" key="2">
    <source>
        <dbReference type="EMBL" id="CAK8682183.1"/>
    </source>
</evidence>
<evidence type="ECO:0000313" key="3">
    <source>
        <dbReference type="Proteomes" id="UP001642483"/>
    </source>
</evidence>
<feature type="chain" id="PRO_5045550662" evidence="1">
    <location>
        <begin position="28"/>
        <end position="220"/>
    </location>
</feature>
<keyword evidence="1" id="KW-0732">Signal</keyword>
<organism evidence="2 3">
    <name type="scientific">Clavelina lepadiformis</name>
    <name type="common">Light-bulb sea squirt</name>
    <name type="synonym">Ascidia lepadiformis</name>
    <dbReference type="NCBI Taxonomy" id="159417"/>
    <lineage>
        <taxon>Eukaryota</taxon>
        <taxon>Metazoa</taxon>
        <taxon>Chordata</taxon>
        <taxon>Tunicata</taxon>
        <taxon>Ascidiacea</taxon>
        <taxon>Aplousobranchia</taxon>
        <taxon>Clavelinidae</taxon>
        <taxon>Clavelina</taxon>
    </lineage>
</organism>
<comment type="caution">
    <text evidence="2">The sequence shown here is derived from an EMBL/GenBank/DDBJ whole genome shotgun (WGS) entry which is preliminary data.</text>
</comment>
<keyword evidence="3" id="KW-1185">Reference proteome</keyword>
<evidence type="ECO:0000256" key="1">
    <source>
        <dbReference type="SAM" id="SignalP"/>
    </source>
</evidence>
<name>A0ABP0FS72_CLALP</name>
<accession>A0ABP0FS72</accession>
<reference evidence="2 3" key="1">
    <citation type="submission" date="2024-02" db="EMBL/GenBank/DDBJ databases">
        <authorList>
            <person name="Daric V."/>
            <person name="Darras S."/>
        </authorList>
    </citation>
    <scope>NUCLEOTIDE SEQUENCE [LARGE SCALE GENOMIC DNA]</scope>
</reference>
<sequence>MMKTFYVIKWILGNLLFLLLLDLVIESAVVAPNQKGNQDGTKLSEQRFLPETSPVLYVEEENHATELTQISRKRVKRQGPALILKKALIDFKCGNGNKKQISCSCLRSRSSPFYCLVESCNNDPLKVNWMANCRKQVMRKCQHHGETTTRRQAICVNKSKQYLKGLKTTERLKNSLNTVTSTLNEFVSADKGKICQQTILKLRESALSDSFMNLATAVRQ</sequence>
<protein>
    <submittedName>
        <fullName evidence="2">Uncharacterized protein</fullName>
    </submittedName>
</protein>